<dbReference type="RefSeq" id="WP_189477525.1">
    <property type="nucleotide sequence ID" value="NZ_BMYM01000002.1"/>
</dbReference>
<dbReference type="AlphaFoldDB" id="A0A918XIA2"/>
<dbReference type="PANTHER" id="PTHR33604">
    <property type="entry name" value="OSJNBA0004B13.7 PROTEIN"/>
    <property type="match status" value="1"/>
</dbReference>
<proteinExistence type="predicted"/>
<evidence type="ECO:0000313" key="2">
    <source>
        <dbReference type="EMBL" id="GHD33734.1"/>
    </source>
</evidence>
<keyword evidence="3" id="KW-1185">Reference proteome</keyword>
<name>A0A918XIA2_9GAMM</name>
<reference evidence="2" key="2">
    <citation type="submission" date="2020-09" db="EMBL/GenBank/DDBJ databases">
        <authorList>
            <person name="Sun Q."/>
            <person name="Kim S."/>
        </authorList>
    </citation>
    <scope>NUCLEOTIDE SEQUENCE</scope>
    <source>
        <strain evidence="2">KCTC 23430</strain>
    </source>
</reference>
<dbReference type="SUPFAM" id="SSF53448">
    <property type="entry name" value="Nucleotide-diphospho-sugar transferases"/>
    <property type="match status" value="1"/>
</dbReference>
<organism evidence="2 3">
    <name type="scientific">Parahalioglobus pacificus</name>
    <dbReference type="NCBI Taxonomy" id="930806"/>
    <lineage>
        <taxon>Bacteria</taxon>
        <taxon>Pseudomonadati</taxon>
        <taxon>Pseudomonadota</taxon>
        <taxon>Gammaproteobacteria</taxon>
        <taxon>Cellvibrionales</taxon>
        <taxon>Halieaceae</taxon>
        <taxon>Parahalioglobus</taxon>
    </lineage>
</organism>
<reference evidence="2" key="1">
    <citation type="journal article" date="2014" name="Int. J. Syst. Evol. Microbiol.">
        <title>Complete genome sequence of Corynebacterium casei LMG S-19264T (=DSM 44701T), isolated from a smear-ripened cheese.</title>
        <authorList>
            <consortium name="US DOE Joint Genome Institute (JGI-PGF)"/>
            <person name="Walter F."/>
            <person name="Albersmeier A."/>
            <person name="Kalinowski J."/>
            <person name="Ruckert C."/>
        </authorList>
    </citation>
    <scope>NUCLEOTIDE SEQUENCE</scope>
    <source>
        <strain evidence="2">KCTC 23430</strain>
    </source>
</reference>
<protein>
    <recommendedName>
        <fullName evidence="1">Glycosyltransferase 2-like domain-containing protein</fullName>
    </recommendedName>
</protein>
<comment type="caution">
    <text evidence="2">The sequence shown here is derived from an EMBL/GenBank/DDBJ whole genome shotgun (WGS) entry which is preliminary data.</text>
</comment>
<accession>A0A918XIA2</accession>
<dbReference type="Pfam" id="PF00535">
    <property type="entry name" value="Glycos_transf_2"/>
    <property type="match status" value="1"/>
</dbReference>
<dbReference type="Gene3D" id="3.90.550.10">
    <property type="entry name" value="Spore Coat Polysaccharide Biosynthesis Protein SpsA, Chain A"/>
    <property type="match status" value="1"/>
</dbReference>
<dbReference type="Proteomes" id="UP000644693">
    <property type="component" value="Unassembled WGS sequence"/>
</dbReference>
<dbReference type="EMBL" id="BMYM01000002">
    <property type="protein sequence ID" value="GHD33734.1"/>
    <property type="molecule type" value="Genomic_DNA"/>
</dbReference>
<evidence type="ECO:0000259" key="1">
    <source>
        <dbReference type="Pfam" id="PF00535"/>
    </source>
</evidence>
<dbReference type="InterPro" id="IPR029044">
    <property type="entry name" value="Nucleotide-diphossugar_trans"/>
</dbReference>
<dbReference type="PANTHER" id="PTHR33604:SF3">
    <property type="entry name" value="OSJNBA0004B13.7 PROTEIN"/>
    <property type="match status" value="1"/>
</dbReference>
<dbReference type="InterPro" id="IPR001173">
    <property type="entry name" value="Glyco_trans_2-like"/>
</dbReference>
<gene>
    <name evidence="2" type="ORF">GCM10007053_18510</name>
</gene>
<evidence type="ECO:0000313" key="3">
    <source>
        <dbReference type="Proteomes" id="UP000644693"/>
    </source>
</evidence>
<feature type="domain" description="Glycosyltransferase 2-like" evidence="1">
    <location>
        <begin position="5"/>
        <end position="99"/>
    </location>
</feature>
<sequence length="408" mass="47511">MKPAIVVIAYNRLDAMKRLLHSIRAAELPGDTTLVVSVDYSGDPEVAECAKAFEWQHGEKRVIAHNSNLGLRAHVLSCGDLSRVYGSVILLEDDLYVSPFFYRYACLALDRYCSDDRIAGVSLYTHRWNETACQKFTPLETSESDTFILQLASSWGQCWTKKQWEGFITWYGDNLDWPMKGTEWRGKEMIPGDVARWPDSSWKRYFIRYLIQTDRYFVYPKKSYSTNFSEIGVHHTKKHSVLQAPLEIRHRHLNLLPFDEIFEKYDAFCELCPDSLKRLAPFLDEIDLEIDLYGQKPLSKLSREYLLTIKKSTKPTHSFAMDLKPHELNVIHNLGGDHFHISAKKDCESATKISYIDRARYYFDIHSRYDTELLAETTLRNSQSGKSRITVRFLRRLKRMAEKTLGFF</sequence>